<comment type="caution">
    <text evidence="2">The sequence shown here is derived from an EMBL/GenBank/DDBJ whole genome shotgun (WGS) entry which is preliminary data.</text>
</comment>
<accession>A0A444YKQ0</accession>
<evidence type="ECO:0000259" key="1">
    <source>
        <dbReference type="Pfam" id="PF03101"/>
    </source>
</evidence>
<dbReference type="PANTHER" id="PTHR46328">
    <property type="entry name" value="FAR-RED IMPAIRED RESPONSIVE (FAR1) FAMILY PROTEIN-RELATED"/>
    <property type="match status" value="1"/>
</dbReference>
<organism evidence="2 3">
    <name type="scientific">Arachis hypogaea</name>
    <name type="common">Peanut</name>
    <dbReference type="NCBI Taxonomy" id="3818"/>
    <lineage>
        <taxon>Eukaryota</taxon>
        <taxon>Viridiplantae</taxon>
        <taxon>Streptophyta</taxon>
        <taxon>Embryophyta</taxon>
        <taxon>Tracheophyta</taxon>
        <taxon>Spermatophyta</taxon>
        <taxon>Magnoliopsida</taxon>
        <taxon>eudicotyledons</taxon>
        <taxon>Gunneridae</taxon>
        <taxon>Pentapetalae</taxon>
        <taxon>rosids</taxon>
        <taxon>fabids</taxon>
        <taxon>Fabales</taxon>
        <taxon>Fabaceae</taxon>
        <taxon>Papilionoideae</taxon>
        <taxon>50 kb inversion clade</taxon>
        <taxon>dalbergioids sensu lato</taxon>
        <taxon>Dalbergieae</taxon>
        <taxon>Pterocarpus clade</taxon>
        <taxon>Arachis</taxon>
    </lineage>
</organism>
<name>A0A444YKQ0_ARAHY</name>
<reference evidence="2 3" key="1">
    <citation type="submission" date="2019-01" db="EMBL/GenBank/DDBJ databases">
        <title>Sequencing of cultivated peanut Arachis hypogaea provides insights into genome evolution and oil improvement.</title>
        <authorList>
            <person name="Chen X."/>
        </authorList>
    </citation>
    <scope>NUCLEOTIDE SEQUENCE [LARGE SCALE GENOMIC DNA]</scope>
    <source>
        <strain evidence="3">cv. Fuhuasheng</strain>
        <tissue evidence="2">Leaves</tissue>
    </source>
</reference>
<feature type="domain" description="FAR1" evidence="1">
    <location>
        <begin position="112"/>
        <end position="158"/>
    </location>
</feature>
<evidence type="ECO:0000313" key="2">
    <source>
        <dbReference type="EMBL" id="RYR02482.1"/>
    </source>
</evidence>
<proteinExistence type="predicted"/>
<dbReference type="InterPro" id="IPR004330">
    <property type="entry name" value="FAR1_DNA_bnd_dom"/>
</dbReference>
<evidence type="ECO:0000313" key="3">
    <source>
        <dbReference type="Proteomes" id="UP000289738"/>
    </source>
</evidence>
<dbReference type="Pfam" id="PF03101">
    <property type="entry name" value="FAR1"/>
    <property type="match status" value="1"/>
</dbReference>
<sequence length="191" mass="21091">MAESQEERVLSEGPPLCTSPCRNSLMEVDIVEPLVFVASGVSENLPYERENLASDVAGHSQQSNKALQLSDISEVGSEEMELGDELPDHGCLQEDEIPRVGMRFAQLEMANDFYVTYAKKIGFATKIRTTTYDKITKILVNQAIHCNRDGIRGSRVKAPIRKNTISAVGARQGYMSSLTKTCKIGFCSRLT</sequence>
<dbReference type="AlphaFoldDB" id="A0A444YKQ0"/>
<dbReference type="Proteomes" id="UP000289738">
    <property type="component" value="Chromosome B06"/>
</dbReference>
<dbReference type="EMBL" id="SDMP01000016">
    <property type="protein sequence ID" value="RYR02482.1"/>
    <property type="molecule type" value="Genomic_DNA"/>
</dbReference>
<gene>
    <name evidence="2" type="ORF">Ahy_B06g081268</name>
</gene>
<protein>
    <recommendedName>
        <fullName evidence="1">FAR1 domain-containing protein</fullName>
    </recommendedName>
</protein>
<keyword evidence="3" id="KW-1185">Reference proteome</keyword>